<feature type="compositionally biased region" description="Basic and acidic residues" evidence="2">
    <location>
        <begin position="139"/>
        <end position="152"/>
    </location>
</feature>
<gene>
    <name evidence="3" type="ORF">MATL_G00046880</name>
</gene>
<evidence type="ECO:0000256" key="1">
    <source>
        <dbReference type="SAM" id="Coils"/>
    </source>
</evidence>
<reference evidence="3" key="1">
    <citation type="submission" date="2021-01" db="EMBL/GenBank/DDBJ databases">
        <authorList>
            <person name="Zahm M."/>
            <person name="Roques C."/>
            <person name="Cabau C."/>
            <person name="Klopp C."/>
            <person name="Donnadieu C."/>
            <person name="Jouanno E."/>
            <person name="Lampietro C."/>
            <person name="Louis A."/>
            <person name="Herpin A."/>
            <person name="Echchiki A."/>
            <person name="Berthelot C."/>
            <person name="Parey E."/>
            <person name="Roest-Crollius H."/>
            <person name="Braasch I."/>
            <person name="Postlethwait J."/>
            <person name="Bobe J."/>
            <person name="Montfort J."/>
            <person name="Bouchez O."/>
            <person name="Begum T."/>
            <person name="Mejri S."/>
            <person name="Adams A."/>
            <person name="Chen W.-J."/>
            <person name="Guiguen Y."/>
        </authorList>
    </citation>
    <scope>NUCLEOTIDE SEQUENCE</scope>
    <source>
        <strain evidence="3">YG-15Mar2019-1</strain>
        <tissue evidence="3">Brain</tissue>
    </source>
</reference>
<organism evidence="3 4">
    <name type="scientific">Megalops atlanticus</name>
    <name type="common">Tarpon</name>
    <name type="synonym">Clupea gigantea</name>
    <dbReference type="NCBI Taxonomy" id="7932"/>
    <lineage>
        <taxon>Eukaryota</taxon>
        <taxon>Metazoa</taxon>
        <taxon>Chordata</taxon>
        <taxon>Craniata</taxon>
        <taxon>Vertebrata</taxon>
        <taxon>Euteleostomi</taxon>
        <taxon>Actinopterygii</taxon>
        <taxon>Neopterygii</taxon>
        <taxon>Teleostei</taxon>
        <taxon>Elopiformes</taxon>
        <taxon>Megalopidae</taxon>
        <taxon>Megalops</taxon>
    </lineage>
</organism>
<feature type="compositionally biased region" description="Pro residues" evidence="2">
    <location>
        <begin position="506"/>
        <end position="522"/>
    </location>
</feature>
<keyword evidence="4" id="KW-1185">Reference proteome</keyword>
<evidence type="ECO:0000256" key="2">
    <source>
        <dbReference type="SAM" id="MobiDB-lite"/>
    </source>
</evidence>
<dbReference type="OrthoDB" id="8856505at2759"/>
<sequence>MGDIYAAIDKENLQDNGQRANANIEEVEEESPSRDFSSQNKFSKGSLSSPCIAGAATALLSPNITLDLPACAWGNPKSPFFPPLYGKWAAEASEKCQAGVSLSLDDSGSHTTAHRHKRKGNKNGQCLTPVPEVSPLREGGTEKEDGEKEGGDRMYSQYHHFFAQECKNIVQNIRRQSCQTFPGEGTRTRGGVGPLDITSIEEETLAYWNSVNYSMELSCLQTSLLPSHPENVKEEKMMAEVEDGEHSELPGGSSISVGSSTKDSHVSLPMDKTQLIDTGSSNNSKSVLEGTYNLPDVDGSVEGQGLLGTEEIKVMVKEFCEMDMNPKEKPPIQTNCNDTYDLTNNAGQAGLNVTVELTEQSLVRPETEAGLKGEETARNDTYELQPVLRDEHVGASQEDGEKDMGKLDMDSPGNGGLSESVCSHSMNAGASMLSLDDTLDTRPNLITSTPMTVPKVQNFSKQPDATCVHLQKKLLEAPDLTVCCEVDEVNVTGDVVRSATPHVDHPPPVIPEGPTGSPPKPAPALEQCTGSRPSVVTHRKSLLPPSANAANRKSQLPPPRPSSSNLAAPVSIGKKAKGAPKSPARNMTATRSLSSAVSAPGKKQSTVAETKLPSSGLQKPRASGLAPPSSLRSRLGLRPLTWAASKGETQAAATNRPLGSKGSSVQPPTQAQKQPRGSTDDTLPDSKRTRVDAPATTSEAVRGLPVPVGGAHGLMRPTTRLSRLQQKEKNSDAQSSTSEAPRGLPVPAGGVHDLTRPTTRLNGLQQKEKNSDAPATSSEAPRGLPVPAGGANGPRRPSSRLKGLQPNVKNSASVFAVSVPASQNTQSPASATEALSSAVTGTCESENPLRKADENCENCVQYQQEIERLREELQKLKEGRTE</sequence>
<protein>
    <submittedName>
        <fullName evidence="3">Uncharacterized protein</fullName>
    </submittedName>
</protein>
<evidence type="ECO:0000313" key="3">
    <source>
        <dbReference type="EMBL" id="KAG7484210.1"/>
    </source>
</evidence>
<accession>A0A9D3TBH3</accession>
<name>A0A9D3TBH3_MEGAT</name>
<feature type="compositionally biased region" description="Polar residues" evidence="2">
    <location>
        <begin position="585"/>
        <end position="617"/>
    </location>
</feature>
<dbReference type="Proteomes" id="UP001046870">
    <property type="component" value="Chromosome 3"/>
</dbReference>
<comment type="caution">
    <text evidence="3">The sequence shown here is derived from an EMBL/GenBank/DDBJ whole genome shotgun (WGS) entry which is preliminary data.</text>
</comment>
<dbReference type="EMBL" id="JAFDVH010000003">
    <property type="protein sequence ID" value="KAG7484210.1"/>
    <property type="molecule type" value="Genomic_DNA"/>
</dbReference>
<feature type="compositionally biased region" description="Polar residues" evidence="2">
    <location>
        <begin position="661"/>
        <end position="681"/>
    </location>
</feature>
<evidence type="ECO:0000313" key="4">
    <source>
        <dbReference type="Proteomes" id="UP001046870"/>
    </source>
</evidence>
<feature type="region of interest" description="Disordered" evidence="2">
    <location>
        <begin position="242"/>
        <end position="265"/>
    </location>
</feature>
<keyword evidence="1" id="KW-0175">Coiled coil</keyword>
<feature type="coiled-coil region" evidence="1">
    <location>
        <begin position="852"/>
        <end position="879"/>
    </location>
</feature>
<feature type="compositionally biased region" description="Low complexity" evidence="2">
    <location>
        <begin position="622"/>
        <end position="640"/>
    </location>
</feature>
<proteinExistence type="predicted"/>
<dbReference type="AlphaFoldDB" id="A0A9D3TBH3"/>
<feature type="compositionally biased region" description="Polar residues" evidence="2">
    <location>
        <begin position="756"/>
        <end position="765"/>
    </location>
</feature>
<feature type="compositionally biased region" description="Basic residues" evidence="2">
    <location>
        <begin position="112"/>
        <end position="121"/>
    </location>
</feature>
<feature type="region of interest" description="Disordered" evidence="2">
    <location>
        <begin position="103"/>
        <end position="152"/>
    </location>
</feature>
<feature type="region of interest" description="Disordered" evidence="2">
    <location>
        <begin position="498"/>
        <end position="805"/>
    </location>
</feature>